<keyword evidence="2" id="KW-1133">Transmembrane helix</keyword>
<name>A0A7S3PV09_9STRA</name>
<evidence type="ECO:0000256" key="1">
    <source>
        <dbReference type="SAM" id="MobiDB-lite"/>
    </source>
</evidence>
<feature type="region of interest" description="Disordered" evidence="1">
    <location>
        <begin position="230"/>
        <end position="254"/>
    </location>
</feature>
<organism evidence="3">
    <name type="scientific">Chaetoceros debilis</name>
    <dbReference type="NCBI Taxonomy" id="122233"/>
    <lineage>
        <taxon>Eukaryota</taxon>
        <taxon>Sar</taxon>
        <taxon>Stramenopiles</taxon>
        <taxon>Ochrophyta</taxon>
        <taxon>Bacillariophyta</taxon>
        <taxon>Coscinodiscophyceae</taxon>
        <taxon>Chaetocerotophycidae</taxon>
        <taxon>Chaetocerotales</taxon>
        <taxon>Chaetocerotaceae</taxon>
        <taxon>Chaetoceros</taxon>
    </lineage>
</organism>
<keyword evidence="2" id="KW-0812">Transmembrane</keyword>
<feature type="transmembrane region" description="Helical" evidence="2">
    <location>
        <begin position="74"/>
        <end position="92"/>
    </location>
</feature>
<reference evidence="3" key="1">
    <citation type="submission" date="2021-01" db="EMBL/GenBank/DDBJ databases">
        <authorList>
            <person name="Corre E."/>
            <person name="Pelletier E."/>
            <person name="Niang G."/>
            <person name="Scheremetjew M."/>
            <person name="Finn R."/>
            <person name="Kale V."/>
            <person name="Holt S."/>
            <person name="Cochrane G."/>
            <person name="Meng A."/>
            <person name="Brown T."/>
            <person name="Cohen L."/>
        </authorList>
    </citation>
    <scope>NUCLEOTIDE SEQUENCE</scope>
    <source>
        <strain evidence="3">MM31A-1</strain>
    </source>
</reference>
<dbReference type="AlphaFoldDB" id="A0A7S3PV09"/>
<evidence type="ECO:0000256" key="2">
    <source>
        <dbReference type="SAM" id="Phobius"/>
    </source>
</evidence>
<evidence type="ECO:0000313" key="3">
    <source>
        <dbReference type="EMBL" id="CAE0456493.1"/>
    </source>
</evidence>
<keyword evidence="2" id="KW-0472">Membrane</keyword>
<gene>
    <name evidence="3" type="ORF">CDEB00056_LOCUS1334</name>
</gene>
<accession>A0A7S3PV09</accession>
<feature type="transmembrane region" description="Helical" evidence="2">
    <location>
        <begin position="144"/>
        <end position="168"/>
    </location>
</feature>
<dbReference type="EMBL" id="HBIO01001856">
    <property type="protein sequence ID" value="CAE0456493.1"/>
    <property type="molecule type" value="Transcribed_RNA"/>
</dbReference>
<proteinExistence type="predicted"/>
<protein>
    <submittedName>
        <fullName evidence="3">Uncharacterized protein</fullName>
    </submittedName>
</protein>
<sequence>MTTVIYLQRKGLNFSGFTGVVKEFVQGKSGATVTESAKFDDPRPRELDVSDDSWASLQLRVDPLARAILDPHNLYLGASLLTIMLSFVFIAVKPGFDMYAGDDDFSMDDDFNDKYNAQDDFWKYRDVEDNEYNYRNQAVARKKILWTVIFAVTISTVIGIAAIVAYMIESRNTRVDAFINEVVEEVCDRFDQEGYEIQYRSRITDEGTIGHFMPERAICFRELADEEIGNRKKPNTYSAPEATNPGASAAKKKKESNFGTINVMVPEGYKPGQVVNVMTPSGLPIMVAVPSGLEAGESFPVQIPAQMYRPRK</sequence>